<organism evidence="3 4">
    <name type="scientific">Mycolicibacterium hippocampi</name>
    <dbReference type="NCBI Taxonomy" id="659824"/>
    <lineage>
        <taxon>Bacteria</taxon>
        <taxon>Bacillati</taxon>
        <taxon>Actinomycetota</taxon>
        <taxon>Actinomycetes</taxon>
        <taxon>Mycobacteriales</taxon>
        <taxon>Mycobacteriaceae</taxon>
        <taxon>Mycolicibacterium</taxon>
    </lineage>
</organism>
<dbReference type="RefSeq" id="WP_178357713.1">
    <property type="nucleotide sequence ID" value="NZ_JABFYL010000014.1"/>
</dbReference>
<dbReference type="PANTHER" id="PTHR44054">
    <property type="entry name" value="SYNAPTIC VESICLE MEMBRANE PROTEIN VAT-1 HOMOLOG-LIKE"/>
    <property type="match status" value="1"/>
</dbReference>
<dbReference type="Gene3D" id="3.40.50.720">
    <property type="entry name" value="NAD(P)-binding Rossmann-like Domain"/>
    <property type="match status" value="1"/>
</dbReference>
<accession>A0A850PFY9</accession>
<dbReference type="InterPro" id="IPR013154">
    <property type="entry name" value="ADH-like_N"/>
</dbReference>
<dbReference type="SUPFAM" id="SSF50129">
    <property type="entry name" value="GroES-like"/>
    <property type="match status" value="1"/>
</dbReference>
<dbReference type="EC" id="1.6.5.5" evidence="3"/>
<evidence type="ECO:0000256" key="1">
    <source>
        <dbReference type="ARBA" id="ARBA00023002"/>
    </source>
</evidence>
<dbReference type="PROSITE" id="PS01162">
    <property type="entry name" value="QOR_ZETA_CRYSTAL"/>
    <property type="match status" value="1"/>
</dbReference>
<dbReference type="PANTHER" id="PTHR44054:SF1">
    <property type="entry name" value="SYNAPTIC VESICLE MEMBRANE PROTEIN VAT-1 HOMOLOG"/>
    <property type="match status" value="1"/>
</dbReference>
<dbReference type="EMBL" id="JABFYL010000014">
    <property type="protein sequence ID" value="NVN49329.1"/>
    <property type="molecule type" value="Genomic_DNA"/>
</dbReference>
<dbReference type="GO" id="GO:0003960">
    <property type="term" value="F:quinone reductase (NADPH) activity"/>
    <property type="evidence" value="ECO:0007669"/>
    <property type="project" value="UniProtKB-EC"/>
</dbReference>
<protein>
    <submittedName>
        <fullName evidence="3">Quinone oxidoreductase</fullName>
        <ecNumber evidence="3">1.6.5.5</ecNumber>
    </submittedName>
</protein>
<keyword evidence="4" id="KW-1185">Reference proteome</keyword>
<dbReference type="SUPFAM" id="SSF51735">
    <property type="entry name" value="NAD(P)-binding Rossmann-fold domains"/>
    <property type="match status" value="1"/>
</dbReference>
<evidence type="ECO:0000313" key="3">
    <source>
        <dbReference type="EMBL" id="NVN49329.1"/>
    </source>
</evidence>
<feature type="domain" description="Enoyl reductase (ER)" evidence="2">
    <location>
        <begin position="10"/>
        <end position="331"/>
    </location>
</feature>
<dbReference type="SMART" id="SM00829">
    <property type="entry name" value="PKS_ER"/>
    <property type="match status" value="1"/>
</dbReference>
<dbReference type="InterPro" id="IPR020843">
    <property type="entry name" value="ER"/>
</dbReference>
<evidence type="ECO:0000313" key="4">
    <source>
        <dbReference type="Proteomes" id="UP000570517"/>
    </source>
</evidence>
<dbReference type="GO" id="GO:0008270">
    <property type="term" value="F:zinc ion binding"/>
    <property type="evidence" value="ECO:0007669"/>
    <property type="project" value="InterPro"/>
</dbReference>
<dbReference type="Pfam" id="PF08240">
    <property type="entry name" value="ADH_N"/>
    <property type="match status" value="1"/>
</dbReference>
<gene>
    <name evidence="3" type="ORF">HLY00_434</name>
</gene>
<keyword evidence="1 3" id="KW-0560">Oxidoreductase</keyword>
<dbReference type="InterPro" id="IPR052100">
    <property type="entry name" value="SV-ATPase_mito-regulator"/>
</dbReference>
<evidence type="ECO:0000259" key="2">
    <source>
        <dbReference type="SMART" id="SM00829"/>
    </source>
</evidence>
<sequence length="335" mass="35365">MRAIVIREYGSTDVLRIEDVADPSLTVGQVEITVHAAGLNFSDVMARLGHYKRGTPIPYIGGFEVAGVISKVASDVTDRTVGERVIAMTRSGGFAERIAADARDTLRLPDAMSFEEGAAIPVAGTTSWAALVSYGNVQPGERVLIKAAAGGVGVAAVQLARRAGAEVWGAASPGKHQFLEQLGVDATVDYTTEGWETRLPGFDLIMDAIGGRSFAQSYDLLRSGGRLVIFGAASSFDGGQRSSGADEAKDFRLIEGLSSANLLMDSKSLIGLDQRVLWDDRGTIAPWLAPLGPVLEEGSLKAVISEVLPLEEVAKGHEIISARGNLGKVILTMNT</sequence>
<dbReference type="Gene3D" id="3.90.180.10">
    <property type="entry name" value="Medium-chain alcohol dehydrogenases, catalytic domain"/>
    <property type="match status" value="1"/>
</dbReference>
<dbReference type="InterPro" id="IPR036291">
    <property type="entry name" value="NAD(P)-bd_dom_sf"/>
</dbReference>
<reference evidence="3 4" key="1">
    <citation type="submission" date="2020-05" db="EMBL/GenBank/DDBJ databases">
        <title>Draft genome sequence of Mycobacterium hippocampi DL, isolated from European seabass, Dicentrarchus labrax, reared in fish farms.</title>
        <authorList>
            <person name="Stathopoulou P."/>
            <person name="Asimakis E."/>
            <person name="Tzokas K."/>
            <person name="Batargias C."/>
            <person name="Tsiamis G."/>
        </authorList>
    </citation>
    <scope>NUCLEOTIDE SEQUENCE [LARGE SCALE GENOMIC DNA]</scope>
    <source>
        <strain evidence="3 4">DL</strain>
    </source>
</reference>
<dbReference type="Pfam" id="PF13602">
    <property type="entry name" value="ADH_zinc_N_2"/>
    <property type="match status" value="1"/>
</dbReference>
<dbReference type="InterPro" id="IPR002364">
    <property type="entry name" value="Quin_OxRdtase/zeta-crystal_CS"/>
</dbReference>
<proteinExistence type="predicted"/>
<dbReference type="Proteomes" id="UP000570517">
    <property type="component" value="Unassembled WGS sequence"/>
</dbReference>
<name>A0A850PFY9_9MYCO</name>
<comment type="caution">
    <text evidence="3">The sequence shown here is derived from an EMBL/GenBank/DDBJ whole genome shotgun (WGS) entry which is preliminary data.</text>
</comment>
<dbReference type="InterPro" id="IPR011032">
    <property type="entry name" value="GroES-like_sf"/>
</dbReference>
<dbReference type="AlphaFoldDB" id="A0A850PFY9"/>